<keyword evidence="2" id="KW-1185">Reference proteome</keyword>
<dbReference type="EMBL" id="KZ825949">
    <property type="protein sequence ID" value="PYH91332.1"/>
    <property type="molecule type" value="Genomic_DNA"/>
</dbReference>
<protein>
    <recommendedName>
        <fullName evidence="3">F-box domain-containing protein</fullName>
    </recommendedName>
</protein>
<evidence type="ECO:0008006" key="3">
    <source>
        <dbReference type="Google" id="ProtNLM"/>
    </source>
</evidence>
<proteinExistence type="predicted"/>
<dbReference type="Proteomes" id="UP000247810">
    <property type="component" value="Unassembled WGS sequence"/>
</dbReference>
<accession>A0A319EK47</accession>
<gene>
    <name evidence="1" type="ORF">BO71DRAFT_486377</name>
</gene>
<evidence type="ECO:0000313" key="1">
    <source>
        <dbReference type="EMBL" id="PYH91332.1"/>
    </source>
</evidence>
<evidence type="ECO:0000313" key="2">
    <source>
        <dbReference type="Proteomes" id="UP000247810"/>
    </source>
</evidence>
<organism evidence="1 2">
    <name type="scientific">Aspergillus ellipticus CBS 707.79</name>
    <dbReference type="NCBI Taxonomy" id="1448320"/>
    <lineage>
        <taxon>Eukaryota</taxon>
        <taxon>Fungi</taxon>
        <taxon>Dikarya</taxon>
        <taxon>Ascomycota</taxon>
        <taxon>Pezizomycotina</taxon>
        <taxon>Eurotiomycetes</taxon>
        <taxon>Eurotiomycetidae</taxon>
        <taxon>Eurotiales</taxon>
        <taxon>Aspergillaceae</taxon>
        <taxon>Aspergillus</taxon>
        <taxon>Aspergillus subgen. Circumdati</taxon>
    </lineage>
</organism>
<dbReference type="AlphaFoldDB" id="A0A319EK47"/>
<sequence length="160" mass="18075">MTHPSATTLASPPTELQLHIVEFVEYPARLALIQTNRHFRSIVKVARPTAKAQKFSYLIIAENWSGNEEYFTCSLCAKFLHKTTKFSDQNTEGKFGKQAAAEEPPSLLPRLRPHEGLLLGKAGDPYQQPRPLSLRGVHEDLWIGAVLYIVPLLRRMLEVL</sequence>
<reference evidence="1 2" key="1">
    <citation type="submission" date="2018-02" db="EMBL/GenBank/DDBJ databases">
        <title>The genomes of Aspergillus section Nigri reveals drivers in fungal speciation.</title>
        <authorList>
            <consortium name="DOE Joint Genome Institute"/>
            <person name="Vesth T.C."/>
            <person name="Nybo J."/>
            <person name="Theobald S."/>
            <person name="Brandl J."/>
            <person name="Frisvad J.C."/>
            <person name="Nielsen K.F."/>
            <person name="Lyhne E.K."/>
            <person name="Kogle M.E."/>
            <person name="Kuo A."/>
            <person name="Riley R."/>
            <person name="Clum A."/>
            <person name="Nolan M."/>
            <person name="Lipzen A."/>
            <person name="Salamov A."/>
            <person name="Henrissat B."/>
            <person name="Wiebenga A."/>
            <person name="De vries R.P."/>
            <person name="Grigoriev I.V."/>
            <person name="Mortensen U.H."/>
            <person name="Andersen M.R."/>
            <person name="Baker S.E."/>
        </authorList>
    </citation>
    <scope>NUCLEOTIDE SEQUENCE [LARGE SCALE GENOMIC DNA]</scope>
    <source>
        <strain evidence="1 2">CBS 707.79</strain>
    </source>
</reference>
<dbReference type="OrthoDB" id="5281164at2759"/>
<dbReference type="VEuPathDB" id="FungiDB:BO71DRAFT_486377"/>
<name>A0A319EK47_9EURO</name>
<dbReference type="CDD" id="cd09917">
    <property type="entry name" value="F-box_SF"/>
    <property type="match status" value="1"/>
</dbReference>